<evidence type="ECO:0000256" key="1">
    <source>
        <dbReference type="SAM" id="MobiDB-lite"/>
    </source>
</evidence>
<protein>
    <submittedName>
        <fullName evidence="3">DUF222 domain-containing protein</fullName>
    </submittedName>
</protein>
<feature type="region of interest" description="Disordered" evidence="1">
    <location>
        <begin position="122"/>
        <end position="147"/>
    </location>
</feature>
<dbReference type="Pfam" id="PF02720">
    <property type="entry name" value="DUF222"/>
    <property type="match status" value="1"/>
</dbReference>
<dbReference type="EMBL" id="JBEDNQ010000011">
    <property type="protein sequence ID" value="MEQ3553640.1"/>
    <property type="molecule type" value="Genomic_DNA"/>
</dbReference>
<gene>
    <name evidence="3" type="ORF">WIS52_24475</name>
</gene>
<accession>A0ABV1KGQ1</accession>
<dbReference type="RefSeq" id="WP_349300706.1">
    <property type="nucleotide sequence ID" value="NZ_JBEDNQ010000011.1"/>
</dbReference>
<comment type="caution">
    <text evidence="3">The sequence shown here is derived from an EMBL/GenBank/DDBJ whole genome shotgun (WGS) entry which is preliminary data.</text>
</comment>
<reference evidence="3 4" key="1">
    <citation type="submission" date="2024-03" db="EMBL/GenBank/DDBJ databases">
        <title>Draft genome sequence of Pseudonocardia nematodicida JCM 31783.</title>
        <authorList>
            <person name="Butdee W."/>
            <person name="Duangmal K."/>
        </authorList>
    </citation>
    <scope>NUCLEOTIDE SEQUENCE [LARGE SCALE GENOMIC DNA]</scope>
    <source>
        <strain evidence="3 4">JCM 31783</strain>
    </source>
</reference>
<sequence>MTTAWQATDEDLLLGLRVAQENVNEAFAQMVELIGEARSRGLAEATGYKDLTDLLRSVQNVSRSTARARVRAAEQLAPRRQVSGEAVEPDLAVLAAAVAEGALTPEHVREIQAVCVAAACRRAPRPARGRPDRARPEPGPRRGASAG</sequence>
<name>A0ABV1KGQ1_9PSEU</name>
<dbReference type="InterPro" id="IPR003870">
    <property type="entry name" value="DUF222"/>
</dbReference>
<feature type="compositionally biased region" description="Basic and acidic residues" evidence="1">
    <location>
        <begin position="129"/>
        <end position="140"/>
    </location>
</feature>
<keyword evidence="4" id="KW-1185">Reference proteome</keyword>
<evidence type="ECO:0000313" key="3">
    <source>
        <dbReference type="EMBL" id="MEQ3553640.1"/>
    </source>
</evidence>
<dbReference type="Proteomes" id="UP001494902">
    <property type="component" value="Unassembled WGS sequence"/>
</dbReference>
<evidence type="ECO:0000313" key="4">
    <source>
        <dbReference type="Proteomes" id="UP001494902"/>
    </source>
</evidence>
<proteinExistence type="predicted"/>
<evidence type="ECO:0000259" key="2">
    <source>
        <dbReference type="Pfam" id="PF02720"/>
    </source>
</evidence>
<feature type="domain" description="DUF222" evidence="2">
    <location>
        <begin position="24"/>
        <end position="118"/>
    </location>
</feature>
<organism evidence="3 4">
    <name type="scientific">Pseudonocardia nematodicida</name>
    <dbReference type="NCBI Taxonomy" id="1206997"/>
    <lineage>
        <taxon>Bacteria</taxon>
        <taxon>Bacillati</taxon>
        <taxon>Actinomycetota</taxon>
        <taxon>Actinomycetes</taxon>
        <taxon>Pseudonocardiales</taxon>
        <taxon>Pseudonocardiaceae</taxon>
        <taxon>Pseudonocardia</taxon>
    </lineage>
</organism>